<dbReference type="GO" id="GO:0008466">
    <property type="term" value="F:glycogenin glucosyltransferase activity"/>
    <property type="evidence" value="ECO:0007669"/>
    <property type="project" value="UniProtKB-EC"/>
</dbReference>
<dbReference type="CDD" id="cd02537">
    <property type="entry name" value="GT8_Glycogenin"/>
    <property type="match status" value="1"/>
</dbReference>
<organism evidence="4 5">
    <name type="scientific">Glossina fuscipes</name>
    <dbReference type="NCBI Taxonomy" id="7396"/>
    <lineage>
        <taxon>Eukaryota</taxon>
        <taxon>Metazoa</taxon>
        <taxon>Ecdysozoa</taxon>
        <taxon>Arthropoda</taxon>
        <taxon>Hexapoda</taxon>
        <taxon>Insecta</taxon>
        <taxon>Pterygota</taxon>
        <taxon>Neoptera</taxon>
        <taxon>Endopterygota</taxon>
        <taxon>Diptera</taxon>
        <taxon>Brachycera</taxon>
        <taxon>Muscomorpha</taxon>
        <taxon>Hippoboscoidea</taxon>
        <taxon>Glossinidae</taxon>
        <taxon>Glossina</taxon>
    </lineage>
</organism>
<dbReference type="GeneID" id="119642266"/>
<comment type="similarity">
    <text evidence="1">Belongs to the glycosyltransferase 8 family. Glycogenin subfamily.</text>
</comment>
<dbReference type="Gene3D" id="3.90.550.10">
    <property type="entry name" value="Spore Coat Polysaccharide Biosynthesis Protein SpsA, Chain A"/>
    <property type="match status" value="1"/>
</dbReference>
<dbReference type="PANTHER" id="PTHR11183">
    <property type="entry name" value="GLYCOGENIN SUBFAMILY MEMBER"/>
    <property type="match status" value="1"/>
</dbReference>
<reference evidence="5" key="1">
    <citation type="submission" date="2025-08" db="UniProtKB">
        <authorList>
            <consortium name="RefSeq"/>
        </authorList>
    </citation>
    <scope>IDENTIFICATION</scope>
    <source>
        <tissue evidence="5">Whole body pupa</tissue>
    </source>
</reference>
<dbReference type="SUPFAM" id="SSF53448">
    <property type="entry name" value="Nucleotide-diphospho-sugar transferases"/>
    <property type="match status" value="1"/>
</dbReference>
<evidence type="ECO:0000256" key="1">
    <source>
        <dbReference type="ARBA" id="ARBA00038162"/>
    </source>
</evidence>
<feature type="compositionally biased region" description="Polar residues" evidence="3">
    <location>
        <begin position="476"/>
        <end position="487"/>
    </location>
</feature>
<dbReference type="AlphaFoldDB" id="A0A9C6DP40"/>
<dbReference type="GO" id="GO:0005978">
    <property type="term" value="P:glycogen biosynthetic process"/>
    <property type="evidence" value="ECO:0007669"/>
    <property type="project" value="UniProtKB-ARBA"/>
</dbReference>
<sequence length="791" mass="90172">MSNYAWVTLTTNDTYSLGALVLAHSLKRAGTAYQLVVLVTPGISESMRQRLKEVYNIVQEVNVMNSQDAANLALLARPELGVTFTKLHCWRLVQFEKCVFLDSDALVLKNCDELFEREELSAAPDVSWPDCFNSGVFVYRPSLETFDKLTKFAVEHGSFDGGDQGLLNQYFADWAYVDIHKHLPFVYNVTAYASYCYLPAFKHFKDKIKILHFAGKMKPWLMHYNAQNKTPSVPSQYTHAADLIQLWWNIFFDNVHQRLNRSMAGLAGALSQLRLGEQRTDEQEAYDLLMRRQAWEAGQMDYTGLDSFDNIWKKIQETLQSKPEDAMLTSADIQDGKIEYDAKTGATTKYKKIDGGYEMITTMPQPNGTIKTQVRTFWDPKPVSEEDMKREQANRKVVQQRMNKEIRIDERTTMLTRAIEGGYEEVYTIVNEDGTVSTKTKTFFDSVPAGTPFPGQGQHQPQSQQPQQVGKKTIVKRNTSVDSTDSTETCKLVQNVNKNQQIQHNIQQENVHHNVQQKVQQNVKQNVQQTKIQHQSTIEESHRFTENIEITENSRTVRKNSLQEQSTKSITTSNMSDGNKDTKKKVKKQKSSAPPPPPDFLQNDTTTVSSKRVPGGTEYTYTTQLESGKKITTSKTVYEEEETELTEEEIKQYKKALKDAEKHKNVTTTKKLKSDSGTKKVVPSENPGDVTTVETIRIDGGTEYHYTTVTAEGIVKKAVKTVYDPVACNDPNDTEEEEIVEEYEEEIIEPGEKSIQTIETIKKLPQKFEEEVTITHEKKEKKIKKSMMVSQ</sequence>
<feature type="compositionally biased region" description="Basic and acidic residues" evidence="3">
    <location>
        <begin position="537"/>
        <end position="546"/>
    </location>
</feature>
<feature type="compositionally biased region" description="Low complexity" evidence="3">
    <location>
        <begin position="521"/>
        <end position="533"/>
    </location>
</feature>
<dbReference type="RefSeq" id="XP_037897286.1">
    <property type="nucleotide sequence ID" value="XM_038041358.1"/>
</dbReference>
<evidence type="ECO:0000256" key="3">
    <source>
        <dbReference type="SAM" id="MobiDB-lite"/>
    </source>
</evidence>
<feature type="region of interest" description="Disordered" evidence="3">
    <location>
        <begin position="668"/>
        <end position="688"/>
    </location>
</feature>
<name>A0A9C6DP40_9MUSC</name>
<feature type="compositionally biased region" description="Low complexity" evidence="3">
    <location>
        <begin position="450"/>
        <end position="470"/>
    </location>
</feature>
<feature type="compositionally biased region" description="Polar residues" evidence="3">
    <location>
        <begin position="548"/>
        <end position="575"/>
    </location>
</feature>
<feature type="region of interest" description="Disordered" evidence="3">
    <location>
        <begin position="521"/>
        <end position="630"/>
    </location>
</feature>
<gene>
    <name evidence="5" type="primary">LOC119642266</name>
</gene>
<evidence type="ECO:0000313" key="5">
    <source>
        <dbReference type="RefSeq" id="XP_037897286.1"/>
    </source>
</evidence>
<dbReference type="Proteomes" id="UP000092443">
    <property type="component" value="Unplaced"/>
</dbReference>
<dbReference type="InterPro" id="IPR002495">
    <property type="entry name" value="Glyco_trans_8"/>
</dbReference>
<evidence type="ECO:0000313" key="4">
    <source>
        <dbReference type="Proteomes" id="UP000092443"/>
    </source>
</evidence>
<dbReference type="Pfam" id="PF01501">
    <property type="entry name" value="Glyco_transf_8"/>
    <property type="match status" value="2"/>
</dbReference>
<keyword evidence="4" id="KW-1185">Reference proteome</keyword>
<proteinExistence type="inferred from homology"/>
<dbReference type="FunFam" id="3.90.550.10:FF:000085">
    <property type="entry name" value="Glycogenin, isoform B"/>
    <property type="match status" value="1"/>
</dbReference>
<feature type="region of interest" description="Disordered" evidence="3">
    <location>
        <begin position="445"/>
        <end position="487"/>
    </location>
</feature>
<evidence type="ECO:0000256" key="2">
    <source>
        <dbReference type="ARBA" id="ARBA00038934"/>
    </source>
</evidence>
<accession>A0A9C6DP40</accession>
<dbReference type="EC" id="2.4.1.186" evidence="2"/>
<dbReference type="InterPro" id="IPR050587">
    <property type="entry name" value="GNT1/Glycosyltrans_8"/>
</dbReference>
<protein>
    <recommendedName>
        <fullName evidence="2">glycogenin glucosyltransferase</fullName>
        <ecNumber evidence="2">2.4.1.186</ecNumber>
    </recommendedName>
</protein>
<dbReference type="InterPro" id="IPR029044">
    <property type="entry name" value="Nucleotide-diphossugar_trans"/>
</dbReference>